<dbReference type="GO" id="GO:0006584">
    <property type="term" value="P:catecholamine metabolic process"/>
    <property type="evidence" value="ECO:0007669"/>
    <property type="project" value="TreeGrafter"/>
</dbReference>
<dbReference type="PRINTS" id="PR00800">
    <property type="entry name" value="YHDCRBOXLASE"/>
</dbReference>
<evidence type="ECO:0008006" key="9">
    <source>
        <dbReference type="Google" id="ProtNLM"/>
    </source>
</evidence>
<keyword evidence="3 5" id="KW-0663">Pyridoxal phosphate</keyword>
<dbReference type="Pfam" id="PF00282">
    <property type="entry name" value="Pyridoxal_deC"/>
    <property type="match status" value="1"/>
</dbReference>
<gene>
    <name evidence="7" type="ORF">L9F63_006501</name>
</gene>
<feature type="modified residue" description="N6-(pyridoxal phosphate)lysine" evidence="5">
    <location>
        <position position="399"/>
    </location>
</feature>
<keyword evidence="8" id="KW-1185">Reference proteome</keyword>
<dbReference type="AlphaFoldDB" id="A0AAD7ZA61"/>
<dbReference type="InterPro" id="IPR015421">
    <property type="entry name" value="PyrdxlP-dep_Trfase_major"/>
</dbReference>
<comment type="cofactor">
    <cofactor evidence="1 5 6">
        <name>pyridoxal 5'-phosphate</name>
        <dbReference type="ChEBI" id="CHEBI:597326"/>
    </cofactor>
</comment>
<reference evidence="7" key="1">
    <citation type="journal article" date="2023" name="IScience">
        <title>Live-bearing cockroach genome reveals convergent evolutionary mechanisms linked to viviparity in insects and beyond.</title>
        <authorList>
            <person name="Fouks B."/>
            <person name="Harrison M.C."/>
            <person name="Mikhailova A.A."/>
            <person name="Marchal E."/>
            <person name="English S."/>
            <person name="Carruthers M."/>
            <person name="Jennings E.C."/>
            <person name="Chiamaka E.L."/>
            <person name="Frigard R.A."/>
            <person name="Pippel M."/>
            <person name="Attardo G.M."/>
            <person name="Benoit J.B."/>
            <person name="Bornberg-Bauer E."/>
            <person name="Tobe S.S."/>
        </authorList>
    </citation>
    <scope>NUCLEOTIDE SEQUENCE</scope>
    <source>
        <strain evidence="7">Stay&amp;Tobe</strain>
    </source>
</reference>
<dbReference type="InterPro" id="IPR002129">
    <property type="entry name" value="PyrdxlP-dep_de-COase"/>
</dbReference>
<evidence type="ECO:0000256" key="6">
    <source>
        <dbReference type="RuleBase" id="RU000382"/>
    </source>
</evidence>
<dbReference type="SUPFAM" id="SSF53383">
    <property type="entry name" value="PLP-dependent transferases"/>
    <property type="match status" value="1"/>
</dbReference>
<organism evidence="7 8">
    <name type="scientific">Diploptera punctata</name>
    <name type="common">Pacific beetle cockroach</name>
    <dbReference type="NCBI Taxonomy" id="6984"/>
    <lineage>
        <taxon>Eukaryota</taxon>
        <taxon>Metazoa</taxon>
        <taxon>Ecdysozoa</taxon>
        <taxon>Arthropoda</taxon>
        <taxon>Hexapoda</taxon>
        <taxon>Insecta</taxon>
        <taxon>Pterygota</taxon>
        <taxon>Neoptera</taxon>
        <taxon>Polyneoptera</taxon>
        <taxon>Dictyoptera</taxon>
        <taxon>Blattodea</taxon>
        <taxon>Blaberoidea</taxon>
        <taxon>Blaberidae</taxon>
        <taxon>Diplopterinae</taxon>
        <taxon>Diploptera</taxon>
    </lineage>
</organism>
<dbReference type="InterPro" id="IPR015422">
    <property type="entry name" value="PyrdxlP-dep_Trfase_small"/>
</dbReference>
<dbReference type="Proteomes" id="UP001233999">
    <property type="component" value="Unassembled WGS sequence"/>
</dbReference>
<dbReference type="GO" id="GO:0019752">
    <property type="term" value="P:carboxylic acid metabolic process"/>
    <property type="evidence" value="ECO:0007669"/>
    <property type="project" value="InterPro"/>
</dbReference>
<comment type="caution">
    <text evidence="7">The sequence shown here is derived from an EMBL/GenBank/DDBJ whole genome shotgun (WGS) entry which is preliminary data.</text>
</comment>
<dbReference type="InterPro" id="IPR010977">
    <property type="entry name" value="Aromatic_deC"/>
</dbReference>
<evidence type="ECO:0000256" key="3">
    <source>
        <dbReference type="ARBA" id="ARBA00022898"/>
    </source>
</evidence>
<dbReference type="Gene3D" id="1.20.1340.10">
    <property type="entry name" value="dopa decarboxylase, N-terminal domain"/>
    <property type="match status" value="1"/>
</dbReference>
<dbReference type="FunFam" id="1.20.1340.10:FF:000001">
    <property type="entry name" value="Histidine decarboxylase"/>
    <property type="match status" value="1"/>
</dbReference>
<sequence>MTESRDIAFAWEEIRSQADCVLHGTEEEKAVTYVEKKHLPICNGIKINNAVNGHPQECIGNFTAKSKKNLNISATINTTNNIEKKPNIFNLSKKKNMDAKEFREFGKAAVDYVADYLESLRDRAVLPSVKPGYLINTIPKEAPQHPEKWQEVLKDMDSVFMPGVTHWQSPNFHAYFPCLTSYPSIVGEILSAGINSIGLNWIACPASLELEVAMMNWLGKLLNLPNEFLNSPDGTGGGVIYGSASEAILISLLTAKDRIVKKIQSEYPHFEEGIIKAKLVAYCSDQSNSAAEKAGMLASTIMRILPTDNKCRLRGSALEEAIKTDRKNGLTPFYVLATLGTTGTCAFDDLEELGPICNRENIWFHVDAAYAGTAFACPEFRHLMAGVEYADSFNFNPHKWMFINFDCAAMWLKDSRYLVDAFRVERIFFKNKCEEDKIGLPDYRHWHITLGTRIRALKVWFVLRLYGVEGIQNHVRKQVALAKQFEDLVRNDNRFEIVTEVSMGLVCFRIKGPDSLTKCLHEKLMERKNIYLIAGTFRNKHLLRFVVCSSMTDSKDITFAWEEICSQMPDKQATEEIHSNILRERPLI</sequence>
<evidence type="ECO:0000313" key="8">
    <source>
        <dbReference type="Proteomes" id="UP001233999"/>
    </source>
</evidence>
<name>A0AAD7ZA61_DIPPU</name>
<dbReference type="PROSITE" id="PS00392">
    <property type="entry name" value="DDC_GAD_HDC_YDC"/>
    <property type="match status" value="1"/>
</dbReference>
<keyword evidence="4 6" id="KW-0456">Lyase</keyword>
<dbReference type="CDD" id="cd06450">
    <property type="entry name" value="DOPA_deC_like"/>
    <property type="match status" value="1"/>
</dbReference>
<protein>
    <recommendedName>
        <fullName evidence="9">Aromatic-L-amino-acid decarboxylase</fullName>
    </recommendedName>
</protein>
<dbReference type="GO" id="GO:0030170">
    <property type="term" value="F:pyridoxal phosphate binding"/>
    <property type="evidence" value="ECO:0007669"/>
    <property type="project" value="InterPro"/>
</dbReference>
<dbReference type="Gene3D" id="3.40.640.10">
    <property type="entry name" value="Type I PLP-dependent aspartate aminotransferase-like (Major domain)"/>
    <property type="match status" value="1"/>
</dbReference>
<dbReference type="PANTHER" id="PTHR11999:SF60">
    <property type="entry name" value="3,4-DIHYDROXYPHENYLACETALDEHYDE SYNTHASE"/>
    <property type="match status" value="1"/>
</dbReference>
<evidence type="ECO:0000256" key="2">
    <source>
        <dbReference type="ARBA" id="ARBA00009533"/>
    </source>
</evidence>
<accession>A0AAD7ZA61</accession>
<dbReference type="GO" id="GO:0005737">
    <property type="term" value="C:cytoplasm"/>
    <property type="evidence" value="ECO:0007669"/>
    <property type="project" value="TreeGrafter"/>
</dbReference>
<proteinExistence type="inferred from homology"/>
<dbReference type="GO" id="GO:0006520">
    <property type="term" value="P:amino acid metabolic process"/>
    <property type="evidence" value="ECO:0007669"/>
    <property type="project" value="InterPro"/>
</dbReference>
<evidence type="ECO:0000256" key="5">
    <source>
        <dbReference type="PIRSR" id="PIRSR602129-50"/>
    </source>
</evidence>
<evidence type="ECO:0000256" key="4">
    <source>
        <dbReference type="ARBA" id="ARBA00023239"/>
    </source>
</evidence>
<evidence type="ECO:0000313" key="7">
    <source>
        <dbReference type="EMBL" id="KAJ9576935.1"/>
    </source>
</evidence>
<dbReference type="InterPro" id="IPR015424">
    <property type="entry name" value="PyrdxlP-dep_Trfase"/>
</dbReference>
<reference evidence="7" key="2">
    <citation type="submission" date="2023-05" db="EMBL/GenBank/DDBJ databases">
        <authorList>
            <person name="Fouks B."/>
        </authorList>
    </citation>
    <scope>NUCLEOTIDE SEQUENCE</scope>
    <source>
        <strain evidence="7">Stay&amp;Tobe</strain>
        <tissue evidence="7">Testes</tissue>
    </source>
</reference>
<evidence type="ECO:0000256" key="1">
    <source>
        <dbReference type="ARBA" id="ARBA00001933"/>
    </source>
</evidence>
<dbReference type="EMBL" id="JASPKZ010009385">
    <property type="protein sequence ID" value="KAJ9576935.1"/>
    <property type="molecule type" value="Genomic_DNA"/>
</dbReference>
<dbReference type="PANTHER" id="PTHR11999">
    <property type="entry name" value="GROUP II PYRIDOXAL-5-PHOSPHATE DECARBOXYLASE"/>
    <property type="match status" value="1"/>
</dbReference>
<dbReference type="FunFam" id="3.40.640.10:FF:000025">
    <property type="entry name" value="Histidine decarboxylase"/>
    <property type="match status" value="1"/>
</dbReference>
<comment type="similarity">
    <text evidence="2 6">Belongs to the group II decarboxylase family.</text>
</comment>
<dbReference type="Gene3D" id="3.90.1150.10">
    <property type="entry name" value="Aspartate Aminotransferase, domain 1"/>
    <property type="match status" value="1"/>
</dbReference>
<dbReference type="GO" id="GO:0004058">
    <property type="term" value="F:aromatic-L-amino-acid decarboxylase activity"/>
    <property type="evidence" value="ECO:0007669"/>
    <property type="project" value="TreeGrafter"/>
</dbReference>
<dbReference type="InterPro" id="IPR021115">
    <property type="entry name" value="Pyridoxal-P_BS"/>
</dbReference>